<evidence type="ECO:0000256" key="1">
    <source>
        <dbReference type="SAM" id="Phobius"/>
    </source>
</evidence>
<organism evidence="2 3">
    <name type="scientific">Paractinoplanes ferrugineus</name>
    <dbReference type="NCBI Taxonomy" id="113564"/>
    <lineage>
        <taxon>Bacteria</taxon>
        <taxon>Bacillati</taxon>
        <taxon>Actinomycetota</taxon>
        <taxon>Actinomycetes</taxon>
        <taxon>Micromonosporales</taxon>
        <taxon>Micromonosporaceae</taxon>
        <taxon>Paractinoplanes</taxon>
    </lineage>
</organism>
<evidence type="ECO:0000313" key="2">
    <source>
        <dbReference type="EMBL" id="GIE13416.1"/>
    </source>
</evidence>
<sequence>MPVGPAGPDDFFWRGGAFGPERAPIGGIGHRFQPGHRIRLMVAGDAHPVAGGLAALIGGVMRRRHPTDRGETMPIQGIFYLLAVILLVLAALPIGTRGISLALLGAAFALLGYSWDTITG</sequence>
<dbReference type="SUPFAM" id="SSF49785">
    <property type="entry name" value="Galactose-binding domain-like"/>
    <property type="match status" value="1"/>
</dbReference>
<keyword evidence="1" id="KW-0812">Transmembrane</keyword>
<evidence type="ECO:0000313" key="3">
    <source>
        <dbReference type="Proteomes" id="UP000598174"/>
    </source>
</evidence>
<feature type="transmembrane region" description="Helical" evidence="1">
    <location>
        <begin position="40"/>
        <end position="61"/>
    </location>
</feature>
<comment type="caution">
    <text evidence="2">The sequence shown here is derived from an EMBL/GenBank/DDBJ whole genome shotgun (WGS) entry which is preliminary data.</text>
</comment>
<keyword evidence="3" id="KW-1185">Reference proteome</keyword>
<feature type="transmembrane region" description="Helical" evidence="1">
    <location>
        <begin position="99"/>
        <end position="115"/>
    </location>
</feature>
<reference evidence="2" key="1">
    <citation type="submission" date="2021-01" db="EMBL/GenBank/DDBJ databases">
        <title>Whole genome shotgun sequence of Actinoplanes ferrugineus NBRC 15555.</title>
        <authorList>
            <person name="Komaki H."/>
            <person name="Tamura T."/>
        </authorList>
    </citation>
    <scope>NUCLEOTIDE SEQUENCE</scope>
    <source>
        <strain evidence="2">NBRC 15555</strain>
    </source>
</reference>
<protein>
    <submittedName>
        <fullName evidence="2">Uncharacterized protein</fullName>
    </submittedName>
</protein>
<dbReference type="InterPro" id="IPR008979">
    <property type="entry name" value="Galactose-bd-like_sf"/>
</dbReference>
<proteinExistence type="predicted"/>
<name>A0A919JA56_9ACTN</name>
<keyword evidence="1" id="KW-0472">Membrane</keyword>
<accession>A0A919JA56</accession>
<dbReference type="EMBL" id="BOMM01000049">
    <property type="protein sequence ID" value="GIE13416.1"/>
    <property type="molecule type" value="Genomic_DNA"/>
</dbReference>
<gene>
    <name evidence="2" type="ORF">Afe05nite_52560</name>
</gene>
<dbReference type="Proteomes" id="UP000598174">
    <property type="component" value="Unassembled WGS sequence"/>
</dbReference>
<dbReference type="RefSeq" id="WP_203820071.1">
    <property type="nucleotide sequence ID" value="NZ_BAAABP010000027.1"/>
</dbReference>
<feature type="transmembrane region" description="Helical" evidence="1">
    <location>
        <begin position="73"/>
        <end position="92"/>
    </location>
</feature>
<dbReference type="AlphaFoldDB" id="A0A919JA56"/>
<keyword evidence="1" id="KW-1133">Transmembrane helix</keyword>